<dbReference type="PANTHER" id="PTHR43675:SF7">
    <property type="entry name" value="ARSENITE METHYLTRANSFERASE"/>
    <property type="match status" value="1"/>
</dbReference>
<accession>A0A8C7R763</accession>
<dbReference type="InterPro" id="IPR029063">
    <property type="entry name" value="SAM-dependent_MTases_sf"/>
</dbReference>
<dbReference type="SUPFAM" id="SSF53335">
    <property type="entry name" value="S-adenosyl-L-methionine-dependent methyltransferases"/>
    <property type="match status" value="1"/>
</dbReference>
<evidence type="ECO:0000313" key="2">
    <source>
        <dbReference type="Ensembl" id="ENSOMYP00000046979.2"/>
    </source>
</evidence>
<name>A0A8C7R763_ONCMY</name>
<feature type="domain" description="Methyltransferase type 11" evidence="1">
    <location>
        <begin position="41"/>
        <end position="129"/>
    </location>
</feature>
<dbReference type="Gene3D" id="3.40.50.150">
    <property type="entry name" value="Vaccinia Virus protein VP39"/>
    <property type="match status" value="1"/>
</dbReference>
<organism evidence="2 3">
    <name type="scientific">Oncorhynchus mykiss</name>
    <name type="common">Rainbow trout</name>
    <name type="synonym">Salmo gairdneri</name>
    <dbReference type="NCBI Taxonomy" id="8022"/>
    <lineage>
        <taxon>Eukaryota</taxon>
        <taxon>Metazoa</taxon>
        <taxon>Chordata</taxon>
        <taxon>Craniata</taxon>
        <taxon>Vertebrata</taxon>
        <taxon>Euteleostomi</taxon>
        <taxon>Actinopterygii</taxon>
        <taxon>Neopterygii</taxon>
        <taxon>Teleostei</taxon>
        <taxon>Protacanthopterygii</taxon>
        <taxon>Salmoniformes</taxon>
        <taxon>Salmonidae</taxon>
        <taxon>Salmoninae</taxon>
        <taxon>Oncorhynchus</taxon>
    </lineage>
</organism>
<dbReference type="Ensembl" id="ENSOMYT00000051129.2">
    <property type="protein sequence ID" value="ENSOMYP00000046979.2"/>
    <property type="gene ID" value="ENSOMYG00000021445.2"/>
</dbReference>
<protein>
    <recommendedName>
        <fullName evidence="1">Methyltransferase type 11 domain-containing protein</fullName>
    </recommendedName>
</protein>
<dbReference type="GO" id="GO:0018872">
    <property type="term" value="P:arsonoacetate metabolic process"/>
    <property type="evidence" value="ECO:0007669"/>
    <property type="project" value="TreeGrafter"/>
</dbReference>
<reference evidence="2" key="2">
    <citation type="submission" date="2025-08" db="UniProtKB">
        <authorList>
            <consortium name="Ensembl"/>
        </authorList>
    </citation>
    <scope>IDENTIFICATION</scope>
</reference>
<dbReference type="GO" id="GO:0030791">
    <property type="term" value="F:arsenite methyltransferase activity"/>
    <property type="evidence" value="ECO:0007669"/>
    <property type="project" value="TreeGrafter"/>
</dbReference>
<dbReference type="PANTHER" id="PTHR43675">
    <property type="entry name" value="ARSENITE METHYLTRANSFERASE"/>
    <property type="match status" value="1"/>
</dbReference>
<reference evidence="2" key="1">
    <citation type="submission" date="2020-07" db="EMBL/GenBank/DDBJ databases">
        <title>A long reads based de novo assembly of the rainbow trout Arlee double haploid line genome.</title>
        <authorList>
            <person name="Gao G."/>
            <person name="Palti Y."/>
        </authorList>
    </citation>
    <scope>NUCLEOTIDE SEQUENCE [LARGE SCALE GENOMIC DNA]</scope>
</reference>
<dbReference type="GeneTree" id="ENSGT00970000197938"/>
<dbReference type="InterPro" id="IPR026669">
    <property type="entry name" value="Arsenite_MeTrfase-like"/>
</dbReference>
<dbReference type="AlphaFoldDB" id="A0A8C7R763"/>
<keyword evidence="3" id="KW-1185">Reference proteome</keyword>
<evidence type="ECO:0000313" key="3">
    <source>
        <dbReference type="Proteomes" id="UP000694395"/>
    </source>
</evidence>
<dbReference type="GO" id="GO:0009404">
    <property type="term" value="P:toxin metabolic process"/>
    <property type="evidence" value="ECO:0007669"/>
    <property type="project" value="TreeGrafter"/>
</dbReference>
<reference evidence="2" key="3">
    <citation type="submission" date="2025-09" db="UniProtKB">
        <authorList>
            <consortium name="Ensembl"/>
        </authorList>
    </citation>
    <scope>IDENTIFICATION</scope>
</reference>
<dbReference type="Proteomes" id="UP000694395">
    <property type="component" value="Chromosome 24"/>
</dbReference>
<proteinExistence type="predicted"/>
<dbReference type="GO" id="GO:0005829">
    <property type="term" value="C:cytosol"/>
    <property type="evidence" value="ECO:0007669"/>
    <property type="project" value="TreeGrafter"/>
</dbReference>
<evidence type="ECO:0000259" key="1">
    <source>
        <dbReference type="Pfam" id="PF08241"/>
    </source>
</evidence>
<dbReference type="InterPro" id="IPR013216">
    <property type="entry name" value="Methyltransf_11"/>
</dbReference>
<sequence>VTKQVHDNVKVSLPLLKISYVSRFFGCALPVPEKLQDCRILDLGSGSGRDCYALGILVGETGHVTCHTPRPTLNHLTSSSLASRKYIHYHQEKFGFLLRMTMDIIVSNCVICLCPDKKTVVREAYKVLKVSKCAMQIVQMLFTLLCFEVGFSTPHLISASHIEVHNCELKRNYASGTYRLFKLPKKLEMSSFDSSHCFKHGHLSPFLLGCSVNQCSKTGKAPVACGET</sequence>
<dbReference type="Pfam" id="PF08241">
    <property type="entry name" value="Methyltransf_11"/>
    <property type="match status" value="1"/>
</dbReference>